<dbReference type="GO" id="GO:0070971">
    <property type="term" value="C:endoplasmic reticulum exit site"/>
    <property type="evidence" value="ECO:0007669"/>
    <property type="project" value="TreeGrafter"/>
</dbReference>
<dbReference type="GO" id="GO:0030127">
    <property type="term" value="C:COPII vesicle coat"/>
    <property type="evidence" value="ECO:0007669"/>
    <property type="project" value="TreeGrafter"/>
</dbReference>
<keyword evidence="3" id="KW-0677">Repeat</keyword>
<reference evidence="5 6" key="1">
    <citation type="submission" date="2015-07" db="EMBL/GenBank/DDBJ databases">
        <authorList>
            <person name="Noorani M."/>
        </authorList>
    </citation>
    <scope>NUCLEOTIDE SEQUENCE [LARGE SCALE GENOMIC DNA]</scope>
    <source>
        <strain evidence="5">BBA 69670</strain>
    </source>
</reference>
<dbReference type="Gene3D" id="1.20.940.10">
    <property type="entry name" value="Functional domain of the splicing factor Prp18"/>
    <property type="match status" value="1"/>
</dbReference>
<dbReference type="AlphaFoldDB" id="A0A0K6GEV1"/>
<dbReference type="GO" id="GO:0090110">
    <property type="term" value="P:COPII-coated vesicle cargo loading"/>
    <property type="evidence" value="ECO:0007669"/>
    <property type="project" value="TreeGrafter"/>
</dbReference>
<dbReference type="PANTHER" id="PTHR13923">
    <property type="entry name" value="SEC31-RELATED PROTEIN"/>
    <property type="match status" value="1"/>
</dbReference>
<evidence type="ECO:0000256" key="4">
    <source>
        <dbReference type="SAM" id="MobiDB-lite"/>
    </source>
</evidence>
<dbReference type="Proteomes" id="UP000044841">
    <property type="component" value="Unassembled WGS sequence"/>
</dbReference>
<evidence type="ECO:0000313" key="5">
    <source>
        <dbReference type="EMBL" id="CUA77148.1"/>
    </source>
</evidence>
<evidence type="ECO:0000256" key="3">
    <source>
        <dbReference type="ARBA" id="ARBA00022737"/>
    </source>
</evidence>
<dbReference type="EMBL" id="CYGV01001781">
    <property type="protein sequence ID" value="CUA77148.1"/>
    <property type="molecule type" value="Genomic_DNA"/>
</dbReference>
<keyword evidence="2" id="KW-0853">WD repeat</keyword>
<organism evidence="5 6">
    <name type="scientific">Rhizoctonia solani</name>
    <dbReference type="NCBI Taxonomy" id="456999"/>
    <lineage>
        <taxon>Eukaryota</taxon>
        <taxon>Fungi</taxon>
        <taxon>Dikarya</taxon>
        <taxon>Basidiomycota</taxon>
        <taxon>Agaricomycotina</taxon>
        <taxon>Agaricomycetes</taxon>
        <taxon>Cantharellales</taxon>
        <taxon>Ceratobasidiaceae</taxon>
        <taxon>Rhizoctonia</taxon>
    </lineage>
</organism>
<proteinExistence type="predicted"/>
<keyword evidence="1" id="KW-0813">Transport</keyword>
<feature type="compositionally biased region" description="Pro residues" evidence="4">
    <location>
        <begin position="675"/>
        <end position="698"/>
    </location>
</feature>
<dbReference type="PANTHER" id="PTHR13923:SF11">
    <property type="entry name" value="SECRETORY 31, ISOFORM D"/>
    <property type="match status" value="1"/>
</dbReference>
<dbReference type="Gene3D" id="1.25.40.980">
    <property type="match status" value="1"/>
</dbReference>
<feature type="compositionally biased region" description="Polar residues" evidence="4">
    <location>
        <begin position="621"/>
        <end position="638"/>
    </location>
</feature>
<keyword evidence="6" id="KW-1185">Reference proteome</keyword>
<dbReference type="GO" id="GO:0005198">
    <property type="term" value="F:structural molecule activity"/>
    <property type="evidence" value="ECO:0007669"/>
    <property type="project" value="TreeGrafter"/>
</dbReference>
<evidence type="ECO:0000256" key="2">
    <source>
        <dbReference type="ARBA" id="ARBA00022574"/>
    </source>
</evidence>
<gene>
    <name evidence="5" type="ORF">RSOLAG22IIIB_12568</name>
</gene>
<feature type="compositionally biased region" description="Low complexity" evidence="4">
    <location>
        <begin position="658"/>
        <end position="669"/>
    </location>
</feature>
<name>A0A0K6GEV1_9AGAM</name>
<dbReference type="InterPro" id="IPR040251">
    <property type="entry name" value="SEC31-like"/>
</dbReference>
<evidence type="ECO:0000256" key="1">
    <source>
        <dbReference type="ARBA" id="ARBA00022448"/>
    </source>
</evidence>
<feature type="compositionally biased region" description="Basic and acidic residues" evidence="4">
    <location>
        <begin position="164"/>
        <end position="178"/>
    </location>
</feature>
<evidence type="ECO:0000313" key="6">
    <source>
        <dbReference type="Proteomes" id="UP000044841"/>
    </source>
</evidence>
<sequence length="874" mass="93652">MAPKTPANPNNVFDPVNFAGTANVQNLGSSVNLEHSLKCGSNPQLVSGKEDKKHSQVHIKQVAGKSKVVEHAKDLIKAEESDSGMEAFVEAWAGKDKEVKDAKDTYLTLLALFDLDPKLALIKLVGYDAPPAALDKALAAVHAKTYEPVVLFATKATYAPHSPVGEESKGVQDKEGSKGTRTNVPGAAPSEDSTFSSDAKQVDAASTTTEPSLFGDKPVGGVPGPAAGNFFNMLASNNDTLPTRPCTALVPHLLYMGKSSAMATISLRTSRVASNAPPTPSFTTKSFHMHPKKEDLSLSLDHWQPQHSCDSGRYLCIFKGVVQGKKGLANLVCGSKVGEWCKMLVVLCCWANADLFASLVGELGERVWAARMPKEGKRETARVCFMVSKKLNRVVAIWEEEAKEEEGQDGNYGDTQQCVRIYLLFIFAIVSGAPKASWVGPRPGFDSSSVHAWAVQLLIEKAIVFALAIGFVNPNLQSSNKKTYVLALLYELFLEYTQILDAQGMVYNAVQYVKWVPVGYGDMQWLKGVFAKKAKVKPVVQAPTAPSGYGCGLCSGYGIPPLALSGLYGVLPVPAPGPYGVYAPLSGPYGAPAPSAPYGTTQAPGPYGAPSAQSPPFAPPHTTSTVKPATLYRTQGSYNPPPPSQQTGYAAPTQPSYGQQPFQNQQPGFCATMVRPPPLSMVPGPPPPMDQPSGLPPPQIIPASQRRNIPGWNNTPNVTMPQQHTPAPAGATAAAAITSLFTSLFPNSLAPGSPITLGPPHGSVLGNQEHIPDLDRIIFQVLSKHLARLKQEMPPQQKHMVDNIEGQLNMLFDAPNCKMILRLVVDQLLTLIQVMQVPNAQTATSIHVDLLTRGLCTDNIGLWMLGAKQLIIRM</sequence>
<dbReference type="GO" id="GO:0007029">
    <property type="term" value="P:endoplasmic reticulum organization"/>
    <property type="evidence" value="ECO:0007669"/>
    <property type="project" value="TreeGrafter"/>
</dbReference>
<feature type="region of interest" description="Disordered" evidence="4">
    <location>
        <begin position="596"/>
        <end position="698"/>
    </location>
</feature>
<feature type="compositionally biased region" description="Polar residues" evidence="4">
    <location>
        <begin position="191"/>
        <end position="211"/>
    </location>
</feature>
<feature type="compositionally biased region" description="Polar residues" evidence="4">
    <location>
        <begin position="645"/>
        <end position="657"/>
    </location>
</feature>
<feature type="region of interest" description="Disordered" evidence="4">
    <location>
        <begin position="162"/>
        <end position="219"/>
    </location>
</feature>
<accession>A0A0K6GEV1</accession>
<protein>
    <submittedName>
        <fullName evidence="5">Protein transport protein sec31 [Aspergillus niger CBS 513,88]</fullName>
    </submittedName>
</protein>